<feature type="transmembrane region" description="Helical" evidence="9">
    <location>
        <begin position="473"/>
        <end position="495"/>
    </location>
</feature>
<feature type="transmembrane region" description="Helical" evidence="9">
    <location>
        <begin position="409"/>
        <end position="430"/>
    </location>
</feature>
<feature type="transmembrane region" description="Helical" evidence="9">
    <location>
        <begin position="144"/>
        <end position="167"/>
    </location>
</feature>
<feature type="transmembrane region" description="Helical" evidence="9">
    <location>
        <begin position="319"/>
        <end position="344"/>
    </location>
</feature>
<dbReference type="Proteomes" id="UP001220256">
    <property type="component" value="Unassembled WGS sequence"/>
</dbReference>
<feature type="transmembrane region" description="Helical" evidence="9">
    <location>
        <begin position="442"/>
        <end position="461"/>
    </location>
</feature>
<accession>A0ABQ8W3Q6</accession>
<evidence type="ECO:0000256" key="9">
    <source>
        <dbReference type="SAM" id="Phobius"/>
    </source>
</evidence>
<dbReference type="InterPro" id="IPR051629">
    <property type="entry name" value="Sulfite_efflux_TDT"/>
</dbReference>
<evidence type="ECO:0000256" key="6">
    <source>
        <dbReference type="ARBA" id="ARBA00022989"/>
    </source>
</evidence>
<feature type="transmembrane region" description="Helical" evidence="9">
    <location>
        <begin position="251"/>
        <end position="270"/>
    </location>
</feature>
<dbReference type="PANTHER" id="PTHR31686">
    <property type="match status" value="1"/>
</dbReference>
<evidence type="ECO:0000256" key="5">
    <source>
        <dbReference type="ARBA" id="ARBA00022692"/>
    </source>
</evidence>
<dbReference type="Gene3D" id="1.50.10.150">
    <property type="entry name" value="Voltage-dependent anion channel"/>
    <property type="match status" value="1"/>
</dbReference>
<evidence type="ECO:0000313" key="11">
    <source>
        <dbReference type="EMBL" id="KAJ5255310.1"/>
    </source>
</evidence>
<dbReference type="InterPro" id="IPR038665">
    <property type="entry name" value="Voltage-dep_anion_channel_sf"/>
</dbReference>
<keyword evidence="6 9" id="KW-1133">Transmembrane helix</keyword>
<evidence type="ECO:0000256" key="1">
    <source>
        <dbReference type="ARBA" id="ARBA00004651"/>
    </source>
</evidence>
<dbReference type="PANTHER" id="PTHR31686:SF3">
    <property type="entry name" value="ACID TRANSPORT PROTEIN, PUTATIVE (AFU_ORTHOLOGUE AFUA_4G09410)-RELATED"/>
    <property type="match status" value="1"/>
</dbReference>
<sequence>MGLSNAAIIVIVLVACLAATALGASLFKHYKPADGETPFSPGYDQKVYMAEVRARGFNNLRQISWGGRDLESRYPAGPGYPGYYRPPTYTEDTNYTKDTGNSSQPRASTDDVKTNQSCADPACSVGLIKSTGDLPPPAGPLSRALWNFASVWFIVPQGTGIIAVILYRLKYQFNGLTTLATIVWIYTIVQLGLFLILYLIRTFLHPRHVLHQLRNNSAETSCLCCISIASTSILEMAVLQYGDTAGLAIYIMWWVNTGMAIVACMVIPFIHLKMQQSGTRHMQADMLMPFLAALTSAAGGGVICRLARISPRLQVPGIIISYLEVGAGLALVAAFETIILYQYFGRPSQSPDTVYQDMIMCGPCGQASVALQALGEAVQAGSFAAYDRGQLLTAEAAGPFAFISHFTGLLVWGYGVFWWFFAILTICYTLHTQPGGWKQSRFTMAVWSVVFPWGTFTNAAVEFGRIMDSPAFDVFSTALLLLLVLMWVVIQIFTLKGIVTGRVLGLDHGWRKRYDDRRPAFNKEA</sequence>
<dbReference type="CDD" id="cd09299">
    <property type="entry name" value="TDT"/>
    <property type="match status" value="1"/>
</dbReference>
<feature type="chain" id="PRO_5046890880" description="Malic acid transport protein" evidence="10">
    <location>
        <begin position="24"/>
        <end position="525"/>
    </location>
</feature>
<dbReference type="InterPro" id="IPR004695">
    <property type="entry name" value="SLAC1/Mae1/Ssu1/TehA"/>
</dbReference>
<dbReference type="EMBL" id="JAPVEB010000010">
    <property type="protein sequence ID" value="KAJ5255310.1"/>
    <property type="molecule type" value="Genomic_DNA"/>
</dbReference>
<dbReference type="Pfam" id="PF03595">
    <property type="entry name" value="SLAC1"/>
    <property type="match status" value="1"/>
</dbReference>
<keyword evidence="12" id="KW-1185">Reference proteome</keyword>
<evidence type="ECO:0008006" key="13">
    <source>
        <dbReference type="Google" id="ProtNLM"/>
    </source>
</evidence>
<keyword evidence="4" id="KW-1003">Cell membrane</keyword>
<gene>
    <name evidence="11" type="ORF">N7505_010461</name>
</gene>
<feature type="compositionally biased region" description="Low complexity" evidence="8">
    <location>
        <begin position="79"/>
        <end position="90"/>
    </location>
</feature>
<comment type="similarity">
    <text evidence="2">Belongs to the tellurite-resistance/dicarboxylate transporter (TDT) family.</text>
</comment>
<feature type="transmembrane region" description="Helical" evidence="9">
    <location>
        <begin position="179"/>
        <end position="200"/>
    </location>
</feature>
<evidence type="ECO:0000313" key="12">
    <source>
        <dbReference type="Proteomes" id="UP001220256"/>
    </source>
</evidence>
<keyword evidence="3" id="KW-0813">Transport</keyword>
<evidence type="ECO:0000256" key="7">
    <source>
        <dbReference type="ARBA" id="ARBA00023136"/>
    </source>
</evidence>
<keyword evidence="5 9" id="KW-0812">Transmembrane</keyword>
<keyword evidence="10" id="KW-0732">Signal</keyword>
<feature type="compositionally biased region" description="Polar residues" evidence="8">
    <location>
        <begin position="91"/>
        <end position="107"/>
    </location>
</feature>
<organism evidence="11 12">
    <name type="scientific">Penicillium chrysogenum</name>
    <name type="common">Penicillium notatum</name>
    <dbReference type="NCBI Taxonomy" id="5076"/>
    <lineage>
        <taxon>Eukaryota</taxon>
        <taxon>Fungi</taxon>
        <taxon>Dikarya</taxon>
        <taxon>Ascomycota</taxon>
        <taxon>Pezizomycotina</taxon>
        <taxon>Eurotiomycetes</taxon>
        <taxon>Eurotiomycetidae</taxon>
        <taxon>Eurotiales</taxon>
        <taxon>Aspergillaceae</taxon>
        <taxon>Penicillium</taxon>
        <taxon>Penicillium chrysogenum species complex</taxon>
    </lineage>
</organism>
<feature type="signal peptide" evidence="10">
    <location>
        <begin position="1"/>
        <end position="23"/>
    </location>
</feature>
<feature type="transmembrane region" description="Helical" evidence="9">
    <location>
        <begin position="290"/>
        <end position="307"/>
    </location>
</feature>
<comment type="caution">
    <text evidence="11">The sequence shown here is derived from an EMBL/GenBank/DDBJ whole genome shotgun (WGS) entry which is preliminary data.</text>
</comment>
<keyword evidence="7 9" id="KW-0472">Membrane</keyword>
<feature type="region of interest" description="Disordered" evidence="8">
    <location>
        <begin position="79"/>
        <end position="115"/>
    </location>
</feature>
<protein>
    <recommendedName>
        <fullName evidence="13">Malic acid transport protein</fullName>
    </recommendedName>
</protein>
<evidence type="ECO:0000256" key="10">
    <source>
        <dbReference type="SAM" id="SignalP"/>
    </source>
</evidence>
<evidence type="ECO:0000256" key="2">
    <source>
        <dbReference type="ARBA" id="ARBA00008566"/>
    </source>
</evidence>
<comment type="subcellular location">
    <subcellularLocation>
        <location evidence="1">Cell membrane</location>
        <topology evidence="1">Multi-pass membrane protein</topology>
    </subcellularLocation>
</comment>
<name>A0ABQ8W3Q6_PENCH</name>
<reference evidence="11 12" key="1">
    <citation type="journal article" date="2023" name="IMA Fungus">
        <title>Comparative genomic study of the Penicillium genus elucidates a diverse pangenome and 15 lateral gene transfer events.</title>
        <authorList>
            <person name="Petersen C."/>
            <person name="Sorensen T."/>
            <person name="Nielsen M.R."/>
            <person name="Sondergaard T.E."/>
            <person name="Sorensen J.L."/>
            <person name="Fitzpatrick D.A."/>
            <person name="Frisvad J.C."/>
            <person name="Nielsen K.L."/>
        </authorList>
    </citation>
    <scope>NUCLEOTIDE SEQUENCE [LARGE SCALE GENOMIC DNA]</scope>
    <source>
        <strain evidence="11 12">IBT 3361</strain>
    </source>
</reference>
<evidence type="ECO:0000256" key="3">
    <source>
        <dbReference type="ARBA" id="ARBA00022448"/>
    </source>
</evidence>
<proteinExistence type="inferred from homology"/>
<evidence type="ECO:0000256" key="8">
    <source>
        <dbReference type="SAM" id="MobiDB-lite"/>
    </source>
</evidence>
<evidence type="ECO:0000256" key="4">
    <source>
        <dbReference type="ARBA" id="ARBA00022475"/>
    </source>
</evidence>